<dbReference type="GO" id="GO:0006879">
    <property type="term" value="P:intracellular iron ion homeostasis"/>
    <property type="evidence" value="ECO:0007669"/>
    <property type="project" value="InterPro"/>
</dbReference>
<dbReference type="Proteomes" id="UP000031572">
    <property type="component" value="Unassembled WGS sequence"/>
</dbReference>
<accession>A0A0C2BTW4</accession>
<dbReference type="RefSeq" id="WP_040040306.1">
    <property type="nucleotide sequence ID" value="NZ_JWJG01000028.1"/>
</dbReference>
<evidence type="ECO:0000313" key="1">
    <source>
        <dbReference type="EMBL" id="KIF81481.1"/>
    </source>
</evidence>
<organism evidence="1 2">
    <name type="scientific">Noviherbaspirillum autotrophicum</name>
    <dbReference type="NCBI Taxonomy" id="709839"/>
    <lineage>
        <taxon>Bacteria</taxon>
        <taxon>Pseudomonadati</taxon>
        <taxon>Pseudomonadota</taxon>
        <taxon>Betaproteobacteria</taxon>
        <taxon>Burkholderiales</taxon>
        <taxon>Oxalobacteraceae</taxon>
        <taxon>Noviherbaspirillum</taxon>
    </lineage>
</organism>
<dbReference type="Gene3D" id="1.20.120.520">
    <property type="entry name" value="nmb1532 protein domain like"/>
    <property type="match status" value="1"/>
</dbReference>
<dbReference type="EMBL" id="JWJG01000028">
    <property type="protein sequence ID" value="KIF81481.1"/>
    <property type="molecule type" value="Genomic_DNA"/>
</dbReference>
<reference evidence="1 2" key="1">
    <citation type="submission" date="2014-12" db="EMBL/GenBank/DDBJ databases">
        <title>Denitrispirillum autotrophicum gen. nov., sp. nov., Denitrifying, Facultatively Autotrophic Bacteria Isolated from Rice Paddy Soil.</title>
        <authorList>
            <person name="Ishii S."/>
            <person name="Ashida N."/>
            <person name="Ohno H."/>
            <person name="Otsuka S."/>
            <person name="Yokota A."/>
            <person name="Senoo K."/>
        </authorList>
    </citation>
    <scope>NUCLEOTIDE SEQUENCE [LARGE SCALE GENOMIC DNA]</scope>
    <source>
        <strain evidence="1 2">TSA66</strain>
    </source>
</reference>
<gene>
    <name evidence="1" type="ORF">TSA66_12770</name>
</gene>
<dbReference type="AlphaFoldDB" id="A0A0C2BTW4"/>
<sequence length="241" mass="26527">MKQASFPSHSTDIRAAQRIDIYAHIHKALRLFMNDTLHVVGAMDDADDQEVAGGLAQVRELTAFCRKHLQHENQFIHAAMEARRPGSAAAIAAEHGHHEFSLDRIEELASTVETSHGSVRAAAIVALYRSLGLFIADNLVHMHSEETENNAILWATHTDEEIIGIEQALVASIPPDESLATMRWMIAALSASERAEKLTIIRRHAPPPAFDALLGVARETLAERDWRKLADALGLADRMAA</sequence>
<dbReference type="CDD" id="cd12109">
    <property type="entry name" value="Hr_FBXL5"/>
    <property type="match status" value="1"/>
</dbReference>
<dbReference type="OrthoDB" id="5654170at2"/>
<name>A0A0C2BTW4_9BURK</name>
<dbReference type="InterPro" id="IPR045808">
    <property type="entry name" value="Hr_FBXL5"/>
</dbReference>
<comment type="caution">
    <text evidence="1">The sequence shown here is derived from an EMBL/GenBank/DDBJ whole genome shotgun (WGS) entry which is preliminary data.</text>
</comment>
<evidence type="ECO:0000313" key="2">
    <source>
        <dbReference type="Proteomes" id="UP000031572"/>
    </source>
</evidence>
<keyword evidence="2" id="KW-1185">Reference proteome</keyword>
<dbReference type="STRING" id="709839.TSA66_12770"/>
<proteinExistence type="predicted"/>
<protein>
    <submittedName>
        <fullName evidence="1">Uncharacterized protein</fullName>
    </submittedName>
</protein>